<dbReference type="Gene3D" id="3.30.420.40">
    <property type="match status" value="2"/>
</dbReference>
<dbReference type="AlphaFoldDB" id="A0A381RR35"/>
<feature type="non-terminal residue" evidence="1">
    <location>
        <position position="212"/>
    </location>
</feature>
<reference evidence="1" key="1">
    <citation type="submission" date="2018-05" db="EMBL/GenBank/DDBJ databases">
        <authorList>
            <person name="Lanie J.A."/>
            <person name="Ng W.-L."/>
            <person name="Kazmierczak K.M."/>
            <person name="Andrzejewski T.M."/>
            <person name="Davidsen T.M."/>
            <person name="Wayne K.J."/>
            <person name="Tettelin H."/>
            <person name="Glass J.I."/>
            <person name="Rusch D."/>
            <person name="Podicherti R."/>
            <person name="Tsui H.-C.T."/>
            <person name="Winkler M.E."/>
        </authorList>
    </citation>
    <scope>NUCLEOTIDE SEQUENCE</scope>
</reference>
<dbReference type="EMBL" id="UINC01002161">
    <property type="protein sequence ID" value="SUZ93611.1"/>
    <property type="molecule type" value="Genomic_DNA"/>
</dbReference>
<proteinExistence type="predicted"/>
<gene>
    <name evidence="1" type="ORF">METZ01_LOCUS46465</name>
</gene>
<dbReference type="PANTHER" id="PTHR43190">
    <property type="entry name" value="N-ACETYL-D-GLUCOSAMINE KINASE"/>
    <property type="match status" value="1"/>
</dbReference>
<accession>A0A381RR35</accession>
<dbReference type="InterPro" id="IPR052519">
    <property type="entry name" value="Euk-type_GlcNAc_Kinase"/>
</dbReference>
<evidence type="ECO:0000313" key="1">
    <source>
        <dbReference type="EMBL" id="SUZ93611.1"/>
    </source>
</evidence>
<dbReference type="PANTHER" id="PTHR43190:SF3">
    <property type="entry name" value="N-ACETYL-D-GLUCOSAMINE KINASE"/>
    <property type="match status" value="1"/>
</dbReference>
<dbReference type="InterPro" id="IPR043129">
    <property type="entry name" value="ATPase_NBD"/>
</dbReference>
<evidence type="ECO:0008006" key="2">
    <source>
        <dbReference type="Google" id="ProtNLM"/>
    </source>
</evidence>
<dbReference type="SUPFAM" id="SSF53067">
    <property type="entry name" value="Actin-like ATPase domain"/>
    <property type="match status" value="2"/>
</dbReference>
<name>A0A381RR35_9ZZZZ</name>
<sequence length="212" mass="24058">MKLIIDIGGTRGRWYVVDKSIISSFETEGFNPFTSNISVLRKILEDLKNSFDFSSIKTIYYYGAGISSENKTIEVKNLLQTFFVKSIIELNSDLLGSCRALCNNSEGVVCILGTGSNSCYYDGKKIVHKINSLGHLLGDEGSGYDMGKKFLIKYLRDELTEDIKIHFSKEFDVSKNILERLYISNNREKFIASISKFVSENKENDFVHAFIH</sequence>
<organism evidence="1">
    <name type="scientific">marine metagenome</name>
    <dbReference type="NCBI Taxonomy" id="408172"/>
    <lineage>
        <taxon>unclassified sequences</taxon>
        <taxon>metagenomes</taxon>
        <taxon>ecological metagenomes</taxon>
    </lineage>
</organism>
<protein>
    <recommendedName>
        <fullName evidence="2">ATPase BadF/BadG/BcrA/BcrD type domain-containing protein</fullName>
    </recommendedName>
</protein>